<dbReference type="Gene3D" id="2.70.70.10">
    <property type="entry name" value="Glucose Permease (Domain IIA)"/>
    <property type="match status" value="1"/>
</dbReference>
<reference evidence="2 3" key="1">
    <citation type="submission" date="2019-08" db="EMBL/GenBank/DDBJ databases">
        <title>Carotenoids and Carotenoid Binding Proteins in the Halophilic Cyanobacterium Euhalothece sp. ZM00.</title>
        <authorList>
            <person name="Cho S.M."/>
            <person name="Song J.Y."/>
            <person name="Park Y.-I."/>
        </authorList>
    </citation>
    <scope>NUCLEOTIDE SEQUENCE [LARGE SCALE GENOMIC DNA]</scope>
    <source>
        <strain evidence="2 3">Z-M001</strain>
    </source>
</reference>
<dbReference type="AlphaFoldDB" id="A0A5B8NKA9"/>
<accession>A0A5B8NKA9</accession>
<evidence type="ECO:0000313" key="3">
    <source>
        <dbReference type="Proteomes" id="UP000318453"/>
    </source>
</evidence>
<evidence type="ECO:0000313" key="2">
    <source>
        <dbReference type="EMBL" id="QDZ39763.1"/>
    </source>
</evidence>
<dbReference type="RefSeq" id="WP_146295360.1">
    <property type="nucleotide sequence ID" value="NZ_CP042326.1"/>
</dbReference>
<protein>
    <submittedName>
        <fullName evidence="2">M23 family metallopeptidase</fullName>
    </submittedName>
</protein>
<dbReference type="EMBL" id="CP042326">
    <property type="protein sequence ID" value="QDZ39763.1"/>
    <property type="molecule type" value="Genomic_DNA"/>
</dbReference>
<dbReference type="PANTHER" id="PTHR21666">
    <property type="entry name" value="PEPTIDASE-RELATED"/>
    <property type="match status" value="1"/>
</dbReference>
<dbReference type="Pfam" id="PF01551">
    <property type="entry name" value="Peptidase_M23"/>
    <property type="match status" value="1"/>
</dbReference>
<organism evidence="2 3">
    <name type="scientific">Euhalothece natronophila Z-M001</name>
    <dbReference type="NCBI Taxonomy" id="522448"/>
    <lineage>
        <taxon>Bacteria</taxon>
        <taxon>Bacillati</taxon>
        <taxon>Cyanobacteriota</taxon>
        <taxon>Cyanophyceae</taxon>
        <taxon>Oscillatoriophycideae</taxon>
        <taxon>Chroococcales</taxon>
        <taxon>Halothecacae</taxon>
        <taxon>Halothece cluster</taxon>
        <taxon>Euhalothece</taxon>
    </lineage>
</organism>
<dbReference type="GO" id="GO:0004222">
    <property type="term" value="F:metalloendopeptidase activity"/>
    <property type="evidence" value="ECO:0007669"/>
    <property type="project" value="TreeGrafter"/>
</dbReference>
<dbReference type="Proteomes" id="UP000318453">
    <property type="component" value="Chromosome"/>
</dbReference>
<sequence length="281" mass="30864">MGFNYQGFGLFIGLLAWTLPVKALEVTINPENPQLGDTVSVIMETNSEEEKPKVSWGEQTYPVFSIGENQYRTLIPTTPLDNSGRIPLTIEGETTTRNLAVWLRDRNFPTQHIRLAGGGVSATEVELERIAEFKEIVSPEKHWNGAFMRPSSGSVSTVFGVRRYYNGRFAENYYHRGVDYAAPTGSPIIAPADGEVVLVGRENEGFRVHGNTIGVDHGQGILSIFLHLHEINVNDGDFVTAGQQIGTVGTTGTSTGPHLHWGLYVNGKSVDPVPWRSGEIQ</sequence>
<evidence type="ECO:0000259" key="1">
    <source>
        <dbReference type="Pfam" id="PF01551"/>
    </source>
</evidence>
<dbReference type="InterPro" id="IPR011055">
    <property type="entry name" value="Dup_hybrid_motif"/>
</dbReference>
<gene>
    <name evidence="2" type="ORF">FRE64_07305</name>
</gene>
<dbReference type="SUPFAM" id="SSF51261">
    <property type="entry name" value="Duplicated hybrid motif"/>
    <property type="match status" value="1"/>
</dbReference>
<dbReference type="InterPro" id="IPR016047">
    <property type="entry name" value="M23ase_b-sheet_dom"/>
</dbReference>
<dbReference type="CDD" id="cd12797">
    <property type="entry name" value="M23_peptidase"/>
    <property type="match status" value="1"/>
</dbReference>
<dbReference type="PANTHER" id="PTHR21666:SF290">
    <property type="entry name" value="PEPTIDASE M23 DOMAIN PROTEIN"/>
    <property type="match status" value="1"/>
</dbReference>
<dbReference type="InterPro" id="IPR050570">
    <property type="entry name" value="Cell_wall_metabolism_enzyme"/>
</dbReference>
<dbReference type="OrthoDB" id="507840at2"/>
<feature type="domain" description="M23ase beta-sheet core" evidence="1">
    <location>
        <begin position="174"/>
        <end position="272"/>
    </location>
</feature>
<keyword evidence="3" id="KW-1185">Reference proteome</keyword>
<dbReference type="KEGG" id="enn:FRE64_07305"/>
<proteinExistence type="predicted"/>
<name>A0A5B8NKA9_9CHRO</name>